<keyword evidence="2" id="KW-1185">Reference proteome</keyword>
<evidence type="ECO:0000313" key="1">
    <source>
        <dbReference type="EMBL" id="KAF1086660.1"/>
    </source>
</evidence>
<protein>
    <submittedName>
        <fullName evidence="1">Uncharacterized protein</fullName>
    </submittedName>
</protein>
<dbReference type="EMBL" id="LSRS01000001">
    <property type="protein sequence ID" value="KAF1086660.1"/>
    <property type="molecule type" value="Genomic_DNA"/>
</dbReference>
<comment type="caution">
    <text evidence="1">The sequence shown here is derived from an EMBL/GenBank/DDBJ whole genome shotgun (WGS) entry which is preliminary data.</text>
</comment>
<dbReference type="Proteomes" id="UP000798488">
    <property type="component" value="Unassembled WGS sequence"/>
</dbReference>
<dbReference type="AlphaFoldDB" id="A0A9D2WT61"/>
<name>A0A9D2WT61_9FIRM</name>
<organism evidence="1 2">
    <name type="scientific">Sporotomaculum syntrophicum</name>
    <dbReference type="NCBI Taxonomy" id="182264"/>
    <lineage>
        <taxon>Bacteria</taxon>
        <taxon>Bacillati</taxon>
        <taxon>Bacillota</taxon>
        <taxon>Clostridia</taxon>
        <taxon>Eubacteriales</taxon>
        <taxon>Desulfallaceae</taxon>
        <taxon>Sporotomaculum</taxon>
    </lineage>
</organism>
<gene>
    <name evidence="1" type="ORF">SPSYN_00379</name>
</gene>
<accession>A0A9D2WT61</accession>
<proteinExistence type="predicted"/>
<evidence type="ECO:0000313" key="2">
    <source>
        <dbReference type="Proteomes" id="UP000798488"/>
    </source>
</evidence>
<reference evidence="1" key="1">
    <citation type="submission" date="2016-02" db="EMBL/GenBank/DDBJ databases">
        <title>Draft Genome Sequence of Sporotomaculum syntrophicum Strain FB, a Syntrophic Benzoate Degrader.</title>
        <authorList>
            <person name="Nobu M.K."/>
            <person name="Narihiro T."/>
            <person name="Qiu Y.-L."/>
            <person name="Ohashi A."/>
            <person name="Liu W.-T."/>
            <person name="Yuji S."/>
        </authorList>
    </citation>
    <scope>NUCLEOTIDE SEQUENCE</scope>
    <source>
        <strain evidence="1">FB</strain>
    </source>
</reference>
<sequence length="74" mass="8492">MLEDKLKDVFGERVACQFIDINSSAMKSYPQVEKTIHQVLLPMTVINGIPRSHGFLDLNLIIDTVKQELDKYRS</sequence>